<protein>
    <recommendedName>
        <fullName evidence="4">Glycoside hydrolase family 81 protein</fullName>
    </recommendedName>
</protein>
<dbReference type="HOGENOM" id="CLU_023528_0_0_1"/>
<dbReference type="RefSeq" id="XP_007685175.1">
    <property type="nucleotide sequence ID" value="XM_007686985.1"/>
</dbReference>
<dbReference type="PANTHER" id="PTHR40616:SF1">
    <property type="entry name" value="LINALOOL DEHYDRATASE_ISOMERASE DOMAIN-CONTAINING PROTEIN"/>
    <property type="match status" value="1"/>
</dbReference>
<dbReference type="Proteomes" id="UP000054032">
    <property type="component" value="Unassembled WGS sequence"/>
</dbReference>
<dbReference type="GeneID" id="19127112"/>
<feature type="signal peptide" evidence="1">
    <location>
        <begin position="1"/>
        <end position="20"/>
    </location>
</feature>
<evidence type="ECO:0008006" key="4">
    <source>
        <dbReference type="Google" id="ProtNLM"/>
    </source>
</evidence>
<proteinExistence type="predicted"/>
<dbReference type="OrthoDB" id="2580323at2759"/>
<dbReference type="eggNOG" id="ENOG502RH0W">
    <property type="taxonomic scope" value="Eukaryota"/>
</dbReference>
<keyword evidence="3" id="KW-1185">Reference proteome</keyword>
<accession>W6ZEN3</accession>
<evidence type="ECO:0000256" key="1">
    <source>
        <dbReference type="SAM" id="SignalP"/>
    </source>
</evidence>
<dbReference type="AlphaFoldDB" id="W6ZEN3"/>
<feature type="chain" id="PRO_5004889958" description="Glycoside hydrolase family 81 protein" evidence="1">
    <location>
        <begin position="21"/>
        <end position="553"/>
    </location>
</feature>
<sequence length="553" mass="61619">MVAFSRLSVASALLAQRVFAGRSLVARNETQDFTTSLLQESMDWMDMYYDNERGYLFDLDAAAMVHDTRSSAWYAAGLLARNENDDVEQAVRIVTNIIQGQFKNESEQWYGDYQKYPEEPYVGTPEYPASIYNSWDPNWRGFIGTTFVIMLEEFPHLLPQDTTAYILESLYNTTIGDSYRVGGVDDDNLHPAYSNPSIMRAFVSGYVGRRLNDANMTSAGEAYAKDIIDLFTRDNTLSEFNSGTYAGVSLYALTLWAKYLSPADSIMGEYGPRMIRDTWAILGQLYNANLKNVAGPWDRAYGFDMNRYLSILALHMWTLVGKEKAPIHKKPWAMGHKNDFAIGPLIAILAPFHNTLVPNTTFSSLTTFPATHSVSTSAFSPPYDTYPRNISAWLSPSLTIGATSFSENVVGGPSINQNSFNPAVVQWARPGQDKDGVGWITLYAQTKALQARVGPGSLELTYPDGAGSETGFSFLVAPNGWAGKRDVKSWEDVQGLKVKNVTGTVDLEYNVTFNGMFGGKGSPINDFEFWNFTYTMPEGSKEVPKIRLEFEVI</sequence>
<dbReference type="PANTHER" id="PTHR40616">
    <property type="entry name" value="LINALOOL DEHYDRATASE_ISOMERASE DOMAIN-CONTAINING PROTEIN"/>
    <property type="match status" value="1"/>
</dbReference>
<gene>
    <name evidence="2" type="ORF">COCMIDRAFT_87677</name>
</gene>
<evidence type="ECO:0000313" key="2">
    <source>
        <dbReference type="EMBL" id="EUC48323.1"/>
    </source>
</evidence>
<organism evidence="2 3">
    <name type="scientific">Bipolaris oryzae ATCC 44560</name>
    <dbReference type="NCBI Taxonomy" id="930090"/>
    <lineage>
        <taxon>Eukaryota</taxon>
        <taxon>Fungi</taxon>
        <taxon>Dikarya</taxon>
        <taxon>Ascomycota</taxon>
        <taxon>Pezizomycotina</taxon>
        <taxon>Dothideomycetes</taxon>
        <taxon>Pleosporomycetidae</taxon>
        <taxon>Pleosporales</taxon>
        <taxon>Pleosporineae</taxon>
        <taxon>Pleosporaceae</taxon>
        <taxon>Bipolaris</taxon>
    </lineage>
</organism>
<evidence type="ECO:0000313" key="3">
    <source>
        <dbReference type="Proteomes" id="UP000054032"/>
    </source>
</evidence>
<dbReference type="EMBL" id="KI963942">
    <property type="protein sequence ID" value="EUC48323.1"/>
    <property type="molecule type" value="Genomic_DNA"/>
</dbReference>
<reference evidence="2 3" key="1">
    <citation type="journal article" date="2013" name="PLoS Genet.">
        <title>Comparative genome structure, secondary metabolite, and effector coding capacity across Cochliobolus pathogens.</title>
        <authorList>
            <person name="Condon B.J."/>
            <person name="Leng Y."/>
            <person name="Wu D."/>
            <person name="Bushley K.E."/>
            <person name="Ohm R.A."/>
            <person name="Otillar R."/>
            <person name="Martin J."/>
            <person name="Schackwitz W."/>
            <person name="Grimwood J."/>
            <person name="MohdZainudin N."/>
            <person name="Xue C."/>
            <person name="Wang R."/>
            <person name="Manning V.A."/>
            <person name="Dhillon B."/>
            <person name="Tu Z.J."/>
            <person name="Steffenson B.J."/>
            <person name="Salamov A."/>
            <person name="Sun H."/>
            <person name="Lowry S."/>
            <person name="LaButti K."/>
            <person name="Han J."/>
            <person name="Copeland A."/>
            <person name="Lindquist E."/>
            <person name="Barry K."/>
            <person name="Schmutz J."/>
            <person name="Baker S.E."/>
            <person name="Ciuffetti L.M."/>
            <person name="Grigoriev I.V."/>
            <person name="Zhong S."/>
            <person name="Turgeon B.G."/>
        </authorList>
    </citation>
    <scope>NUCLEOTIDE SEQUENCE [LARGE SCALE GENOMIC DNA]</scope>
    <source>
        <strain evidence="2 3">ATCC 44560</strain>
    </source>
</reference>
<dbReference type="KEGG" id="bor:COCMIDRAFT_87677"/>
<name>W6ZEN3_COCMI</name>
<keyword evidence="1" id="KW-0732">Signal</keyword>